<dbReference type="InterPro" id="IPR006259">
    <property type="entry name" value="Adenyl_kin_sub"/>
</dbReference>
<dbReference type="GO" id="GO:0004017">
    <property type="term" value="F:AMP kinase activity"/>
    <property type="evidence" value="ECO:0007669"/>
    <property type="project" value="UniProtKB-UniRule"/>
</dbReference>
<dbReference type="Pfam" id="PF00406">
    <property type="entry name" value="ADK"/>
    <property type="match status" value="1"/>
</dbReference>
<dbReference type="PROSITE" id="PS00113">
    <property type="entry name" value="ADENYLATE_KINASE"/>
    <property type="match status" value="1"/>
</dbReference>
<feature type="binding site" evidence="5">
    <location>
        <position position="131"/>
    </location>
    <ligand>
        <name>Zn(2+)</name>
        <dbReference type="ChEBI" id="CHEBI:29105"/>
        <note>structural</note>
    </ligand>
</feature>
<evidence type="ECO:0000256" key="5">
    <source>
        <dbReference type="HAMAP-Rule" id="MF_00235"/>
    </source>
</evidence>
<dbReference type="GO" id="GO:0044209">
    <property type="term" value="P:AMP salvage"/>
    <property type="evidence" value="ECO:0007669"/>
    <property type="project" value="UniProtKB-UniRule"/>
</dbReference>
<feature type="binding site" evidence="5">
    <location>
        <begin position="57"/>
        <end position="59"/>
    </location>
    <ligand>
        <name>AMP</name>
        <dbReference type="ChEBI" id="CHEBI:456215"/>
    </ligand>
</feature>
<comment type="caution">
    <text evidence="8">The sequence shown here is derived from an EMBL/GenBank/DDBJ whole genome shotgun (WGS) entry which is preliminary data.</text>
</comment>
<dbReference type="Gene3D" id="3.40.50.300">
    <property type="entry name" value="P-loop containing nucleotide triphosphate hydrolases"/>
    <property type="match status" value="1"/>
</dbReference>
<evidence type="ECO:0000256" key="7">
    <source>
        <dbReference type="RuleBase" id="RU003331"/>
    </source>
</evidence>
<feature type="binding site" evidence="5">
    <location>
        <begin position="10"/>
        <end position="15"/>
    </location>
    <ligand>
        <name>ATP</name>
        <dbReference type="ChEBI" id="CHEBI:30616"/>
    </ligand>
</feature>
<name>A0A662DDY6_UNCAE</name>
<comment type="subcellular location">
    <subcellularLocation>
        <location evidence="5 7">Cytoplasm</location>
    </subcellularLocation>
</comment>
<feature type="binding site" evidence="5">
    <location>
        <position position="195"/>
    </location>
    <ligand>
        <name>ATP</name>
        <dbReference type="ChEBI" id="CHEBI:30616"/>
    </ligand>
</feature>
<dbReference type="GO" id="GO:0005737">
    <property type="term" value="C:cytoplasm"/>
    <property type="evidence" value="ECO:0007669"/>
    <property type="project" value="UniProtKB-SubCell"/>
</dbReference>
<keyword evidence="5" id="KW-0479">Metal-binding</keyword>
<comment type="domain">
    <text evidence="5">Consists of three domains, a large central CORE domain and two small peripheral domains, NMPbind and LID, which undergo movements during catalysis. The LID domain closes over the site of phosphoryl transfer upon ATP binding. Assembling and dissambling the active center during each catalytic cycle provides an effective means to prevent ATP hydrolysis. Some bacteria have evolved a zinc-coordinating structure that stabilizes the LID domain.</text>
</comment>
<dbReference type="GO" id="GO:0005524">
    <property type="term" value="F:ATP binding"/>
    <property type="evidence" value="ECO:0007669"/>
    <property type="project" value="UniProtKB-UniRule"/>
</dbReference>
<organism evidence="8 9">
    <name type="scientific">Aerophobetes bacterium</name>
    <dbReference type="NCBI Taxonomy" id="2030807"/>
    <lineage>
        <taxon>Bacteria</taxon>
        <taxon>Candidatus Aerophobota</taxon>
    </lineage>
</organism>
<comment type="caution">
    <text evidence="5">Lacks conserved residue(s) required for the propagation of feature annotation.</text>
</comment>
<dbReference type="CDD" id="cd01428">
    <property type="entry name" value="ADK"/>
    <property type="match status" value="1"/>
</dbReference>
<reference evidence="8 9" key="1">
    <citation type="submission" date="2018-06" db="EMBL/GenBank/DDBJ databases">
        <title>Extensive metabolic versatility and redundancy in microbially diverse, dynamic hydrothermal sediments.</title>
        <authorList>
            <person name="Dombrowski N."/>
            <person name="Teske A."/>
            <person name="Baker B.J."/>
        </authorList>
    </citation>
    <scope>NUCLEOTIDE SEQUENCE [LARGE SCALE GENOMIC DNA]</scope>
    <source>
        <strain evidence="8">B3_G15</strain>
    </source>
</reference>
<keyword evidence="4 5" id="KW-0418">Kinase</keyword>
<dbReference type="NCBIfam" id="TIGR01351">
    <property type="entry name" value="adk"/>
    <property type="match status" value="1"/>
</dbReference>
<comment type="function">
    <text evidence="5">Catalyzes the reversible transfer of the terminal phosphate group between ATP and AMP. Plays an important role in cellular energy homeostasis and in adenine nucleotide metabolism.</text>
</comment>
<dbReference type="FunFam" id="3.40.50.300:FF:000106">
    <property type="entry name" value="Adenylate kinase mitochondrial"/>
    <property type="match status" value="1"/>
</dbReference>
<feature type="binding site" evidence="5">
    <location>
        <position position="36"/>
    </location>
    <ligand>
        <name>AMP</name>
        <dbReference type="ChEBI" id="CHEBI:456215"/>
    </ligand>
</feature>
<dbReference type="NCBIfam" id="NF001381">
    <property type="entry name" value="PRK00279.1-3"/>
    <property type="match status" value="1"/>
</dbReference>
<comment type="pathway">
    <text evidence="5">Purine metabolism; AMP biosynthesis via salvage pathway; AMP from ADP: step 1/1.</text>
</comment>
<keyword evidence="1 5" id="KW-0808">Transferase</keyword>
<dbReference type="HAMAP" id="MF_00235">
    <property type="entry name" value="Adenylate_kinase_Adk"/>
    <property type="match status" value="1"/>
</dbReference>
<evidence type="ECO:0000313" key="8">
    <source>
        <dbReference type="EMBL" id="RLE12521.1"/>
    </source>
</evidence>
<accession>A0A662DDY6</accession>
<dbReference type="Proteomes" id="UP000280417">
    <property type="component" value="Unassembled WGS sequence"/>
</dbReference>
<keyword evidence="3 5" id="KW-0547">Nucleotide-binding</keyword>
<keyword evidence="2 5" id="KW-0545">Nucleotide biosynthesis</keyword>
<proteinExistence type="inferred from homology"/>
<feature type="binding site" evidence="5">
    <location>
        <position position="90"/>
    </location>
    <ligand>
        <name>AMP</name>
        <dbReference type="ChEBI" id="CHEBI:456215"/>
    </ligand>
</feature>
<gene>
    <name evidence="5" type="primary">adk</name>
    <name evidence="8" type="ORF">DRJ04_06050</name>
</gene>
<dbReference type="NCBIfam" id="NF001380">
    <property type="entry name" value="PRK00279.1-2"/>
    <property type="match status" value="1"/>
</dbReference>
<evidence type="ECO:0000256" key="3">
    <source>
        <dbReference type="ARBA" id="ARBA00022741"/>
    </source>
</evidence>
<feature type="binding site" evidence="5">
    <location>
        <position position="128"/>
    </location>
    <ligand>
        <name>Zn(2+)</name>
        <dbReference type="ChEBI" id="CHEBI:29105"/>
        <note>structural</note>
    </ligand>
</feature>
<evidence type="ECO:0000256" key="2">
    <source>
        <dbReference type="ARBA" id="ARBA00022727"/>
    </source>
</evidence>
<dbReference type="PRINTS" id="PR00094">
    <property type="entry name" value="ADENYLTKNASE"/>
</dbReference>
<keyword evidence="5" id="KW-0963">Cytoplasm</keyword>
<feature type="binding site" evidence="5">
    <location>
        <position position="125"/>
    </location>
    <ligand>
        <name>ATP</name>
        <dbReference type="ChEBI" id="CHEBI:30616"/>
    </ligand>
</feature>
<dbReference type="EC" id="2.7.4.3" evidence="5 7"/>
<feature type="binding site" evidence="5">
    <location>
        <begin position="83"/>
        <end position="86"/>
    </location>
    <ligand>
        <name>AMP</name>
        <dbReference type="ChEBI" id="CHEBI:456215"/>
    </ligand>
</feature>
<comment type="similarity">
    <text evidence="5 6">Belongs to the adenylate kinase family.</text>
</comment>
<dbReference type="InterPro" id="IPR027417">
    <property type="entry name" value="P-loop_NTPase"/>
</dbReference>
<dbReference type="NCBIfam" id="NF011100">
    <property type="entry name" value="PRK14527.1"/>
    <property type="match status" value="1"/>
</dbReference>
<feature type="binding site" evidence="5">
    <location>
        <position position="156"/>
    </location>
    <ligand>
        <name>AMP</name>
        <dbReference type="ChEBI" id="CHEBI:456215"/>
    </ligand>
</feature>
<evidence type="ECO:0000313" key="9">
    <source>
        <dbReference type="Proteomes" id="UP000280417"/>
    </source>
</evidence>
<dbReference type="SUPFAM" id="SSF52540">
    <property type="entry name" value="P-loop containing nucleoside triphosphate hydrolases"/>
    <property type="match status" value="1"/>
</dbReference>
<dbReference type="PANTHER" id="PTHR23359">
    <property type="entry name" value="NUCLEOTIDE KINASE"/>
    <property type="match status" value="1"/>
</dbReference>
<dbReference type="GO" id="GO:0008270">
    <property type="term" value="F:zinc ion binding"/>
    <property type="evidence" value="ECO:0007669"/>
    <property type="project" value="UniProtKB-UniRule"/>
</dbReference>
<keyword evidence="5 7" id="KW-0067">ATP-binding</keyword>
<evidence type="ECO:0000256" key="6">
    <source>
        <dbReference type="RuleBase" id="RU003330"/>
    </source>
</evidence>
<comment type="subunit">
    <text evidence="5 7">Monomer.</text>
</comment>
<keyword evidence="5" id="KW-0862">Zinc</keyword>
<protein>
    <recommendedName>
        <fullName evidence="5 7">Adenylate kinase</fullName>
        <shortName evidence="5">AK</shortName>
        <ecNumber evidence="5 7">2.7.4.3</ecNumber>
    </recommendedName>
    <alternativeName>
        <fullName evidence="5">ATP-AMP transphosphorylase</fullName>
    </alternativeName>
    <alternativeName>
        <fullName evidence="5">ATP:AMP phosphotransferase</fullName>
    </alternativeName>
    <alternativeName>
        <fullName evidence="5">Adenylate monophosphate kinase</fullName>
    </alternativeName>
</protein>
<dbReference type="InterPro" id="IPR033690">
    <property type="entry name" value="Adenylat_kinase_CS"/>
</dbReference>
<comment type="catalytic activity">
    <reaction evidence="5 7">
        <text>AMP + ATP = 2 ADP</text>
        <dbReference type="Rhea" id="RHEA:12973"/>
        <dbReference type="ChEBI" id="CHEBI:30616"/>
        <dbReference type="ChEBI" id="CHEBI:456215"/>
        <dbReference type="ChEBI" id="CHEBI:456216"/>
        <dbReference type="EC" id="2.7.4.3"/>
    </reaction>
</comment>
<evidence type="ECO:0000256" key="1">
    <source>
        <dbReference type="ARBA" id="ARBA00022679"/>
    </source>
</evidence>
<feature type="binding site" evidence="5">
    <location>
        <position position="149"/>
    </location>
    <ligand>
        <name>Zn(2+)</name>
        <dbReference type="ChEBI" id="CHEBI:29105"/>
        <note>structural</note>
    </ligand>
</feature>
<evidence type="ECO:0000256" key="4">
    <source>
        <dbReference type="ARBA" id="ARBA00022777"/>
    </source>
</evidence>
<dbReference type="AlphaFoldDB" id="A0A662DDY6"/>
<dbReference type="EMBL" id="QMQA01000158">
    <property type="protein sequence ID" value="RLE12521.1"/>
    <property type="molecule type" value="Genomic_DNA"/>
</dbReference>
<sequence>MRIVILGPPGAGKGTQAKRLSEKFGVPHLSAGDLLREAVSRGTSLGKRAQPYISKGELVPDRIILEIIGEKIKENKDGFILDGFPRNISQAKELDLYLREETKNLDVVVNLDVNEDSVIKRLKNRLVCPECGAVVNVRNGYSDKGCPNCGAKLRQRVDDKEDTVKNRIKVYLEHTYPLLEYYKKRGILLNVSGEGTPDEVFDRIIKSL</sequence>
<dbReference type="UniPathway" id="UPA00588">
    <property type="reaction ID" value="UER00649"/>
</dbReference>
<feature type="region of interest" description="NMP" evidence="5">
    <location>
        <begin position="30"/>
        <end position="59"/>
    </location>
</feature>
<dbReference type="InterPro" id="IPR000850">
    <property type="entry name" value="Adenylat/UMP-CMP_kin"/>
</dbReference>
<feature type="binding site" evidence="5">
    <location>
        <position position="167"/>
    </location>
    <ligand>
        <name>AMP</name>
        <dbReference type="ChEBI" id="CHEBI:456215"/>
    </ligand>
</feature>
<feature type="binding site" evidence="5">
    <location>
        <position position="146"/>
    </location>
    <ligand>
        <name>Zn(2+)</name>
        <dbReference type="ChEBI" id="CHEBI:29105"/>
        <note>structural</note>
    </ligand>
</feature>